<sequence>MRSVLNNDKIRPVVVVPEHAHTNTKHTHEAQYVKSRGGVRRQGTRLLSQSTFIGASGDTRPVVRTPLPQHAVDASVTRRAPVACAAPLISVQKCSSSGGQTDSLSLLRPCNKSYSRLRPPREHRPARARPAPADAARASCAPDAAADRRVLPSSGFHLKVAGPARSGELIAGRRLWRYRDNSNRRAVRYGLGIRSDRGRLLNYVTSRAENGPPTTAGLLSTDLCLFKRD</sequence>
<feature type="region of interest" description="Disordered" evidence="1">
    <location>
        <begin position="114"/>
        <end position="139"/>
    </location>
</feature>
<dbReference type="EMBL" id="BGZK01000016">
    <property type="protein sequence ID" value="GBP05079.1"/>
    <property type="molecule type" value="Genomic_DNA"/>
</dbReference>
<keyword evidence="3" id="KW-1185">Reference proteome</keyword>
<comment type="caution">
    <text evidence="2">The sequence shown here is derived from an EMBL/GenBank/DDBJ whole genome shotgun (WGS) entry which is preliminary data.</text>
</comment>
<proteinExistence type="predicted"/>
<organism evidence="2 3">
    <name type="scientific">Eumeta variegata</name>
    <name type="common">Bagworm moth</name>
    <name type="synonym">Eumeta japonica</name>
    <dbReference type="NCBI Taxonomy" id="151549"/>
    <lineage>
        <taxon>Eukaryota</taxon>
        <taxon>Metazoa</taxon>
        <taxon>Ecdysozoa</taxon>
        <taxon>Arthropoda</taxon>
        <taxon>Hexapoda</taxon>
        <taxon>Insecta</taxon>
        <taxon>Pterygota</taxon>
        <taxon>Neoptera</taxon>
        <taxon>Endopterygota</taxon>
        <taxon>Lepidoptera</taxon>
        <taxon>Glossata</taxon>
        <taxon>Ditrysia</taxon>
        <taxon>Tineoidea</taxon>
        <taxon>Psychidae</taxon>
        <taxon>Oiketicinae</taxon>
        <taxon>Eumeta</taxon>
    </lineage>
</organism>
<gene>
    <name evidence="2" type="ORF">EVAR_3412_1</name>
</gene>
<evidence type="ECO:0000256" key="1">
    <source>
        <dbReference type="SAM" id="MobiDB-lite"/>
    </source>
</evidence>
<dbReference type="Proteomes" id="UP000299102">
    <property type="component" value="Unassembled WGS sequence"/>
</dbReference>
<protein>
    <submittedName>
        <fullName evidence="2">Uncharacterized protein</fullName>
    </submittedName>
</protein>
<dbReference type="AlphaFoldDB" id="A0A4C1SSD0"/>
<evidence type="ECO:0000313" key="3">
    <source>
        <dbReference type="Proteomes" id="UP000299102"/>
    </source>
</evidence>
<name>A0A4C1SSD0_EUMVA</name>
<accession>A0A4C1SSD0</accession>
<feature type="compositionally biased region" description="Low complexity" evidence="1">
    <location>
        <begin position="128"/>
        <end position="139"/>
    </location>
</feature>
<evidence type="ECO:0000313" key="2">
    <source>
        <dbReference type="EMBL" id="GBP05079.1"/>
    </source>
</evidence>
<reference evidence="2 3" key="1">
    <citation type="journal article" date="2019" name="Commun. Biol.">
        <title>The bagworm genome reveals a unique fibroin gene that provides high tensile strength.</title>
        <authorList>
            <person name="Kono N."/>
            <person name="Nakamura H."/>
            <person name="Ohtoshi R."/>
            <person name="Tomita M."/>
            <person name="Numata K."/>
            <person name="Arakawa K."/>
        </authorList>
    </citation>
    <scope>NUCLEOTIDE SEQUENCE [LARGE SCALE GENOMIC DNA]</scope>
</reference>